<feature type="transmembrane region" description="Helical" evidence="2">
    <location>
        <begin position="335"/>
        <end position="356"/>
    </location>
</feature>
<evidence type="ECO:0000256" key="1">
    <source>
        <dbReference type="SAM" id="MobiDB-lite"/>
    </source>
</evidence>
<feature type="compositionally biased region" description="Low complexity" evidence="1">
    <location>
        <begin position="207"/>
        <end position="216"/>
    </location>
</feature>
<keyword evidence="2" id="KW-0472">Membrane</keyword>
<dbReference type="Gene3D" id="2.70.70.10">
    <property type="entry name" value="Glucose Permease (Domain IIA)"/>
    <property type="match status" value="1"/>
</dbReference>
<dbReference type="Pfam" id="PF05257">
    <property type="entry name" value="CHAP"/>
    <property type="match status" value="1"/>
</dbReference>
<dbReference type="InterPro" id="IPR007921">
    <property type="entry name" value="CHAP_dom"/>
</dbReference>
<dbReference type="RefSeq" id="WP_061425454.1">
    <property type="nucleotide sequence ID" value="NZ_KQ970263.1"/>
</dbReference>
<dbReference type="Proteomes" id="UP000070136">
    <property type="component" value="Unassembled WGS sequence"/>
</dbReference>
<dbReference type="AlphaFoldDB" id="A0A139Q6N9"/>
<feature type="compositionally biased region" description="Polar residues" evidence="1">
    <location>
        <begin position="27"/>
        <end position="48"/>
    </location>
</feature>
<dbReference type="PATRIC" id="fig|28037.234.peg.1529"/>
<dbReference type="InterPro" id="IPR011055">
    <property type="entry name" value="Dup_hybrid_motif"/>
</dbReference>
<dbReference type="EMBL" id="LQOA01000041">
    <property type="protein sequence ID" value="KXT98061.1"/>
    <property type="molecule type" value="Genomic_DNA"/>
</dbReference>
<dbReference type="CDD" id="cd12797">
    <property type="entry name" value="M23_peptidase"/>
    <property type="match status" value="1"/>
</dbReference>
<accession>A0A139Q6N9</accession>
<feature type="domain" description="Peptidase C51" evidence="3">
    <location>
        <begin position="842"/>
        <end position="969"/>
    </location>
</feature>
<evidence type="ECO:0000313" key="5">
    <source>
        <dbReference type="Proteomes" id="UP000070136"/>
    </source>
</evidence>
<keyword evidence="2" id="KW-0812">Transmembrane</keyword>
<comment type="caution">
    <text evidence="4">The sequence shown here is derived from an EMBL/GenBank/DDBJ whole genome shotgun (WGS) entry which is preliminary data.</text>
</comment>
<dbReference type="SUPFAM" id="SSF54001">
    <property type="entry name" value="Cysteine proteinases"/>
    <property type="match status" value="1"/>
</dbReference>
<dbReference type="InterPro" id="IPR041219">
    <property type="entry name" value="Phage_lysozyme2"/>
</dbReference>
<evidence type="ECO:0000259" key="3">
    <source>
        <dbReference type="PROSITE" id="PS50911"/>
    </source>
</evidence>
<dbReference type="Gene3D" id="3.90.1720.10">
    <property type="entry name" value="endopeptidase domain like (from Nostoc punctiforme)"/>
    <property type="match status" value="1"/>
</dbReference>
<dbReference type="OrthoDB" id="9805070at2"/>
<organism evidence="4 5">
    <name type="scientific">Streptococcus mitis</name>
    <dbReference type="NCBI Taxonomy" id="28037"/>
    <lineage>
        <taxon>Bacteria</taxon>
        <taxon>Bacillati</taxon>
        <taxon>Bacillota</taxon>
        <taxon>Bacilli</taxon>
        <taxon>Lactobacillales</taxon>
        <taxon>Streptococcaceae</taxon>
        <taxon>Streptococcus</taxon>
        <taxon>Streptococcus mitis group</taxon>
    </lineage>
</organism>
<proteinExistence type="predicted"/>
<gene>
    <name evidence="4" type="ORF">SMIDD28_01462</name>
</gene>
<dbReference type="InterPro" id="IPR038765">
    <property type="entry name" value="Papain-like_cys_pep_sf"/>
</dbReference>
<feature type="region of interest" description="Disordered" evidence="1">
    <location>
        <begin position="23"/>
        <end position="63"/>
    </location>
</feature>
<protein>
    <recommendedName>
        <fullName evidence="3">Peptidase C51 domain-containing protein</fullName>
    </recommendedName>
</protein>
<dbReference type="PROSITE" id="PS50911">
    <property type="entry name" value="CHAP"/>
    <property type="match status" value="1"/>
</dbReference>
<evidence type="ECO:0000313" key="4">
    <source>
        <dbReference type="EMBL" id="KXT98061.1"/>
    </source>
</evidence>
<sequence length="971" mass="110676">MDQEKGRPKTIGHRLDRKLEKVRKNYRTVQQDSAKQLTKLQSQTNSKRQLVKKSRSQFRASKNKLKKIQKEYKRIQKEYKNIQKQGRNLGKEGKALRPEEIKKQVFLKQELDRNNKKQFFLKQELDRNNKKQFFLKQELDRNNKKQVFFKQELDRNNKKQTFLKQELDKAKLEKKTSKRTFKVAQEANGGSRKKKLLRATKQALERSASQQASSAAHQDDTLSDIARAKYRYQDIQIQGKRIKTIGKYSGKLGQGMVKSSYSLGNRVYNKAKGRGFTRTPREFSWEGKLSRRIQDYKKRLAASKTGKAAKKARKFYRVGSKPLKVIIKNPFSLKAYLIAFGLLLFLAILGIGSSGITRQDEFDLNDTWLYLSKLDREKSNDKVDYWTKIDDPLLYLNYKYDDISDKLRIDGNKYFSQQNRGKLYLDTLWKNLNGDKDNLKTMEELYTKNNLYKLDKDELEEYKELLEIARDSGKYMLLQELDNPFYTEDQPESEAPLQIIERFGYKTKTEVFNGSVLQASGGQSLLAVLDGKVEVKGSDIEISDQDSKFLYKNVDTIRYKTGDHVKAGDIIGKVAPEGNQTVYYQKLEPDRSNKKDKDGNIKKSWTYVNVGFYFQRVEYTQATSVVSNIETSGDKGRRARAFADAIKKNIPEATDEGIAAVLGGFDIESSITFKRYETDFLTNNQFDKVAKEPTAENLVGNWGAFQAMYPTLPLNERGYLVNGLHYIGIGIGQFTGPRALALWNFAKSVNGDIWSAEVQTKFLLEEDDPTRRAAFRRIVTSTGSVEALTEDFLNAWLGVPGNKLLERQNAARQWLNFLKNKGGGSTGVSSKQVPAEYKDKLPYGLPTDKALLEGQGYSGNAYELGNCTWYVYNRFAQIGVGIHPYLGNANQWVDSGQAQGYDISTTPKPGSAAVFMNGVAGASPIYGHVAFCEYVNSDGSFLVSEMNFGGLYVSSWRTLKPQSGIYFVTPK</sequence>
<dbReference type="SUPFAM" id="SSF51261">
    <property type="entry name" value="Duplicated hybrid motif"/>
    <property type="match status" value="1"/>
</dbReference>
<reference evidence="4 5" key="1">
    <citation type="submission" date="2016-01" db="EMBL/GenBank/DDBJ databases">
        <title>Highly variable Streptococcus oralis are common among viridans streptococci isolated from primates.</title>
        <authorList>
            <person name="Denapaite D."/>
            <person name="Rieger M."/>
            <person name="Koendgen S."/>
            <person name="Brueckner R."/>
            <person name="Ochigava I."/>
            <person name="Kappeler P."/>
            <person name="Maetz-Rensing K."/>
            <person name="Leendertz F."/>
            <person name="Hakenbeck R."/>
        </authorList>
    </citation>
    <scope>NUCLEOTIDE SEQUENCE [LARGE SCALE GENOMIC DNA]</scope>
    <source>
        <strain evidence="4 5">DD28</strain>
    </source>
</reference>
<name>A0A139Q6N9_STRMT</name>
<dbReference type="Pfam" id="PF18013">
    <property type="entry name" value="Phage_lysozyme2"/>
    <property type="match status" value="1"/>
</dbReference>
<feature type="region of interest" description="Disordered" evidence="1">
    <location>
        <begin position="185"/>
        <end position="220"/>
    </location>
</feature>
<keyword evidence="2" id="KW-1133">Transmembrane helix</keyword>
<evidence type="ECO:0000256" key="2">
    <source>
        <dbReference type="SAM" id="Phobius"/>
    </source>
</evidence>
<dbReference type="Gene3D" id="1.10.530.10">
    <property type="match status" value="1"/>
</dbReference>
<feature type="compositionally biased region" description="Basic residues" evidence="1">
    <location>
        <begin position="49"/>
        <end position="63"/>
    </location>
</feature>